<dbReference type="PANTHER" id="PTHR12526:SF624">
    <property type="entry name" value="BLR6297 PROTEIN"/>
    <property type="match status" value="1"/>
</dbReference>
<evidence type="ECO:0000256" key="1">
    <source>
        <dbReference type="ARBA" id="ARBA00022676"/>
    </source>
</evidence>
<evidence type="ECO:0000259" key="3">
    <source>
        <dbReference type="Pfam" id="PF13579"/>
    </source>
</evidence>
<gene>
    <name evidence="4" type="ORF">M2272_002881</name>
</gene>
<dbReference type="CDD" id="cd03794">
    <property type="entry name" value="GT4_WbuB-like"/>
    <property type="match status" value="1"/>
</dbReference>
<dbReference type="SUPFAM" id="SSF53756">
    <property type="entry name" value="UDP-Glycosyltransferase/glycogen phosphorylase"/>
    <property type="match status" value="1"/>
</dbReference>
<accession>A0ABT6KZV9</accession>
<keyword evidence="5" id="KW-1185">Reference proteome</keyword>
<dbReference type="Gene3D" id="3.40.50.2000">
    <property type="entry name" value="Glycogen Phosphorylase B"/>
    <property type="match status" value="2"/>
</dbReference>
<dbReference type="RefSeq" id="WP_280832870.1">
    <property type="nucleotide sequence ID" value="NZ_JARXVE010000004.1"/>
</dbReference>
<feature type="domain" description="Glycosyltransferase subfamily 4-like N-terminal" evidence="3">
    <location>
        <begin position="55"/>
        <end position="226"/>
    </location>
</feature>
<reference evidence="4 5" key="1">
    <citation type="submission" date="2023-04" db="EMBL/GenBank/DDBJ databases">
        <title>Forest soil microbial communities from Buena Vista Peninsula, Colon Province, Panama.</title>
        <authorList>
            <person name="Bouskill N."/>
        </authorList>
    </citation>
    <scope>NUCLEOTIDE SEQUENCE [LARGE SCALE GENOMIC DNA]</scope>
    <source>
        <strain evidence="4 5">AC80</strain>
    </source>
</reference>
<proteinExistence type="predicted"/>
<evidence type="ECO:0000256" key="2">
    <source>
        <dbReference type="ARBA" id="ARBA00022679"/>
    </source>
</evidence>
<evidence type="ECO:0000313" key="4">
    <source>
        <dbReference type="EMBL" id="MDH6196238.1"/>
    </source>
</evidence>
<protein>
    <submittedName>
        <fullName evidence="4">Glycosyltransferase involved in cell wall biosynthesis</fullName>
    </submittedName>
</protein>
<dbReference type="Pfam" id="PF13692">
    <property type="entry name" value="Glyco_trans_1_4"/>
    <property type="match status" value="1"/>
</dbReference>
<sequence length="441" mass="49100">MLMLEAIARKFTDKWDATPHRTLQDPATYPEPLDPPRRRHILILVENMSVPADRRVWPECQALVEAGFKVTVICPVGLTCDRESESVIDGVRILRFPLRPAGGGLLGYFGEYLQALWHTLRLAIRVRRAGRIDAVQACNPPDILFLVALVLRPGGTRFIFDHHDLVPELFLSRFPDGARVVHRLVKLAERLTFASADAVISTNETYRSVAIDRGKMLPDRVAVVRNAPDLGRFSRREPDPALRRGKAHLLVYVGIMGPQDGVDYALRALALLKAKVGRDDVHCIFIGAGDVFDSMVALSAELGIDDIVEFTGWVQDDEFIQRCLSSADVCLAPDPVNPLNNASTMIKVAEYMAMGKPIVSFDLAESRVSAGDAAVYVPDNNEYAFALAIDALLKDPARRHRMGEVGRSRIEEKLSWDVSRQTLVEFYRRMVGDLTGGEYRG</sequence>
<evidence type="ECO:0000313" key="5">
    <source>
        <dbReference type="Proteomes" id="UP001160130"/>
    </source>
</evidence>
<comment type="caution">
    <text evidence="4">The sequence shown here is derived from an EMBL/GenBank/DDBJ whole genome shotgun (WGS) entry which is preliminary data.</text>
</comment>
<dbReference type="InterPro" id="IPR028098">
    <property type="entry name" value="Glyco_trans_4-like_N"/>
</dbReference>
<name>A0ABT6KZV9_9MYCO</name>
<dbReference type="PANTHER" id="PTHR12526">
    <property type="entry name" value="GLYCOSYLTRANSFERASE"/>
    <property type="match status" value="1"/>
</dbReference>
<dbReference type="Proteomes" id="UP001160130">
    <property type="component" value="Unassembled WGS sequence"/>
</dbReference>
<keyword evidence="2" id="KW-0808">Transferase</keyword>
<dbReference type="Pfam" id="PF13579">
    <property type="entry name" value="Glyco_trans_4_4"/>
    <property type="match status" value="1"/>
</dbReference>
<organism evidence="4 5">
    <name type="scientific">Mycolicibacterium frederiksbergense</name>
    <dbReference type="NCBI Taxonomy" id="117567"/>
    <lineage>
        <taxon>Bacteria</taxon>
        <taxon>Bacillati</taxon>
        <taxon>Actinomycetota</taxon>
        <taxon>Actinomycetes</taxon>
        <taxon>Mycobacteriales</taxon>
        <taxon>Mycobacteriaceae</taxon>
        <taxon>Mycolicibacterium</taxon>
    </lineage>
</organism>
<dbReference type="EMBL" id="JARXVE010000004">
    <property type="protein sequence ID" value="MDH6196238.1"/>
    <property type="molecule type" value="Genomic_DNA"/>
</dbReference>
<keyword evidence="1" id="KW-0328">Glycosyltransferase</keyword>